<dbReference type="Proteomes" id="UP001290462">
    <property type="component" value="Unassembled WGS sequence"/>
</dbReference>
<name>A0AAW9JV99_CARML</name>
<gene>
    <name evidence="1" type="ORF">RAK27_11085</name>
</gene>
<dbReference type="RefSeq" id="WP_233638148.1">
    <property type="nucleotide sequence ID" value="NZ_NRQD01000015.1"/>
</dbReference>
<evidence type="ECO:0000313" key="2">
    <source>
        <dbReference type="Proteomes" id="UP001290462"/>
    </source>
</evidence>
<protein>
    <submittedName>
        <fullName evidence="1">Uncharacterized protein</fullName>
    </submittedName>
</protein>
<organism evidence="1 2">
    <name type="scientific">Carnobacterium maltaromaticum</name>
    <name type="common">Carnobacterium piscicola</name>
    <dbReference type="NCBI Taxonomy" id="2751"/>
    <lineage>
        <taxon>Bacteria</taxon>
        <taxon>Bacillati</taxon>
        <taxon>Bacillota</taxon>
        <taxon>Bacilli</taxon>
        <taxon>Lactobacillales</taxon>
        <taxon>Carnobacteriaceae</taxon>
        <taxon>Carnobacterium</taxon>
    </lineage>
</organism>
<dbReference type="AlphaFoldDB" id="A0AAW9JV99"/>
<sequence>MRKLLMKIEDKWKDAYLYYVTFRVEQCNLFRVIDKTLVLYEELEIDEIAKIIKQNFNDVHEVLSVDVYQEVLVIKECR</sequence>
<dbReference type="EMBL" id="JAVBVO010000003">
    <property type="protein sequence ID" value="MDZ5759204.1"/>
    <property type="molecule type" value="Genomic_DNA"/>
</dbReference>
<comment type="caution">
    <text evidence="1">The sequence shown here is derived from an EMBL/GenBank/DDBJ whole genome shotgun (WGS) entry which is preliminary data.</text>
</comment>
<proteinExistence type="predicted"/>
<reference evidence="1" key="1">
    <citation type="submission" date="2023-08" db="EMBL/GenBank/DDBJ databases">
        <title>Genomic characterization of piscicolin 126 produced by Carnobacterium maltaromaticum CM22 strain isolated from salmon (Salmo salar).</title>
        <authorList>
            <person name="Gonzalez-Gragera E."/>
            <person name="Garcia-Lopez J.D."/>
            <person name="Teso-Perez C."/>
            <person name="Gimenez-Hernandez I."/>
            <person name="Peralta-Sanchez J.M."/>
            <person name="Valdivia E."/>
            <person name="Montalban-Lopez M."/>
            <person name="Martin-Platero A.M."/>
            <person name="Banos A."/>
            <person name="Martinez-Bueno M."/>
        </authorList>
    </citation>
    <scope>NUCLEOTIDE SEQUENCE</scope>
    <source>
        <strain evidence="1">CM22</strain>
    </source>
</reference>
<evidence type="ECO:0000313" key="1">
    <source>
        <dbReference type="EMBL" id="MDZ5759204.1"/>
    </source>
</evidence>
<accession>A0AAW9JV99</accession>